<comment type="catalytic activity">
    <reaction evidence="11 12">
        <text>5,10-methenyl-5,6,7,8-tetrahydromethanopterin + H2O = N(5)-formyl-5,6,7,8-tetrahydromethanopterin + H(+)</text>
        <dbReference type="Rhea" id="RHEA:19053"/>
        <dbReference type="ChEBI" id="CHEBI:15377"/>
        <dbReference type="ChEBI" id="CHEBI:15378"/>
        <dbReference type="ChEBI" id="CHEBI:58018"/>
        <dbReference type="ChEBI" id="CHEBI:58337"/>
        <dbReference type="EC" id="3.5.4.27"/>
    </reaction>
</comment>
<gene>
    <name evidence="12 13" type="primary">mch</name>
    <name evidence="13" type="ORF">FF011L_43370</name>
</gene>
<dbReference type="Pfam" id="PF02289">
    <property type="entry name" value="MCH"/>
    <property type="match status" value="1"/>
</dbReference>
<evidence type="ECO:0000256" key="11">
    <source>
        <dbReference type="ARBA" id="ARBA00048684"/>
    </source>
</evidence>
<evidence type="ECO:0000313" key="13">
    <source>
        <dbReference type="EMBL" id="QDS95540.1"/>
    </source>
</evidence>
<dbReference type="EC" id="3.5.4.27" evidence="5 12"/>
<organism evidence="13 14">
    <name type="scientific">Roseimaritima multifibrata</name>
    <dbReference type="NCBI Taxonomy" id="1930274"/>
    <lineage>
        <taxon>Bacteria</taxon>
        <taxon>Pseudomonadati</taxon>
        <taxon>Planctomycetota</taxon>
        <taxon>Planctomycetia</taxon>
        <taxon>Pirellulales</taxon>
        <taxon>Pirellulaceae</taxon>
        <taxon>Roseimaritima</taxon>
    </lineage>
</organism>
<dbReference type="GO" id="GO:0005737">
    <property type="term" value="C:cytoplasm"/>
    <property type="evidence" value="ECO:0007669"/>
    <property type="project" value="UniProtKB-SubCell"/>
</dbReference>
<sequence>MSLNAAAVGLCDQAEKNSANLRLEVHSIAGARILDAGIAGAGSLAAGLLMARVCLGGAAEVRLETTADTELGSDVSVTVQTDQPLLACLGGQYAGWPVQAEDYFAMGSGPMRMLRGREAVLESLQLQEQSAVVAGVLESDRLPTEGVIAAIAAECKKEASALTLCVAPSTSLAGTVQVVARSVETAMHKLHECGFDVRQVVSGWGNSPLPPMAKPGDTVGGIGRTNDAILYGGRVTLWVDADQDAVDQVIDKVPSQSSADYGRPFAEVFKDYEYDFYKVDPNLFSPAVVTMVNLRTGQTRRSGRLAGDVLRRSFGIS</sequence>
<evidence type="ECO:0000313" key="14">
    <source>
        <dbReference type="Proteomes" id="UP000320672"/>
    </source>
</evidence>
<dbReference type="HAMAP" id="MF_00486">
    <property type="entry name" value="McH"/>
    <property type="match status" value="1"/>
</dbReference>
<evidence type="ECO:0000256" key="12">
    <source>
        <dbReference type="HAMAP-Rule" id="MF_00486"/>
    </source>
</evidence>
<accession>A0A517ML22</accession>
<keyword evidence="7 12" id="KW-0963">Cytoplasm</keyword>
<name>A0A517ML22_9BACT</name>
<evidence type="ECO:0000256" key="10">
    <source>
        <dbReference type="ARBA" id="ARBA00030468"/>
    </source>
</evidence>
<comment type="pathway">
    <text evidence="3 12">One-carbon metabolism; formaldehyde degradation; formate from formaldehyde (H(4)MPT route): step 3/5.</text>
</comment>
<dbReference type="RefSeq" id="WP_145353734.1">
    <property type="nucleotide sequence ID" value="NZ_CP036262.1"/>
</dbReference>
<dbReference type="SUPFAM" id="SSF56199">
    <property type="entry name" value="Methenyltetrahydromethanopterin cyclohydrolase"/>
    <property type="match status" value="1"/>
</dbReference>
<evidence type="ECO:0000256" key="1">
    <source>
        <dbReference type="ARBA" id="ARBA00004058"/>
    </source>
</evidence>
<proteinExistence type="inferred from homology"/>
<dbReference type="Gene3D" id="3.30.1030.10">
    <property type="entry name" value="Methenyltetrahydromethanopterin Cyclohydrolase, Chain A, domain 2"/>
    <property type="match status" value="1"/>
</dbReference>
<keyword evidence="8 12" id="KW-0554">One-carbon metabolism</keyword>
<evidence type="ECO:0000256" key="2">
    <source>
        <dbReference type="ARBA" id="ARBA00004496"/>
    </source>
</evidence>
<dbReference type="GO" id="GO:0006730">
    <property type="term" value="P:one-carbon metabolic process"/>
    <property type="evidence" value="ECO:0007669"/>
    <property type="project" value="UniProtKB-UniRule"/>
</dbReference>
<protein>
    <recommendedName>
        <fullName evidence="6 12">Methenyltetrahydromethanopterin cyclohydrolase</fullName>
        <ecNumber evidence="5 12">3.5.4.27</ecNumber>
    </recommendedName>
    <alternativeName>
        <fullName evidence="10 12">Methenyl-H4MPT cyclohydrolase</fullName>
    </alternativeName>
</protein>
<dbReference type="InterPro" id="IPR003209">
    <property type="entry name" value="METHMP_CycHdrlase"/>
</dbReference>
<evidence type="ECO:0000256" key="3">
    <source>
        <dbReference type="ARBA" id="ARBA00005087"/>
    </source>
</evidence>
<dbReference type="UniPathway" id="UPA00562">
    <property type="reaction ID" value="UER00703"/>
</dbReference>
<dbReference type="GO" id="GO:0046294">
    <property type="term" value="P:formaldehyde catabolic process"/>
    <property type="evidence" value="ECO:0007669"/>
    <property type="project" value="UniProtKB-UniRule"/>
</dbReference>
<reference evidence="13 14" key="1">
    <citation type="submission" date="2019-02" db="EMBL/GenBank/DDBJ databases">
        <title>Deep-cultivation of Planctomycetes and their phenomic and genomic characterization uncovers novel biology.</title>
        <authorList>
            <person name="Wiegand S."/>
            <person name="Jogler M."/>
            <person name="Boedeker C."/>
            <person name="Pinto D."/>
            <person name="Vollmers J."/>
            <person name="Rivas-Marin E."/>
            <person name="Kohn T."/>
            <person name="Peeters S.H."/>
            <person name="Heuer A."/>
            <person name="Rast P."/>
            <person name="Oberbeckmann S."/>
            <person name="Bunk B."/>
            <person name="Jeske O."/>
            <person name="Meyerdierks A."/>
            <person name="Storesund J.E."/>
            <person name="Kallscheuer N."/>
            <person name="Luecker S."/>
            <person name="Lage O.M."/>
            <person name="Pohl T."/>
            <person name="Merkel B.J."/>
            <person name="Hornburger P."/>
            <person name="Mueller R.-W."/>
            <person name="Bruemmer F."/>
            <person name="Labrenz M."/>
            <person name="Spormann A.M."/>
            <person name="Op den Camp H."/>
            <person name="Overmann J."/>
            <person name="Amann R."/>
            <person name="Jetten M.S.M."/>
            <person name="Mascher T."/>
            <person name="Medema M.H."/>
            <person name="Devos D.P."/>
            <person name="Kaster A.-K."/>
            <person name="Ovreas L."/>
            <person name="Rohde M."/>
            <person name="Galperin M.Y."/>
            <person name="Jogler C."/>
        </authorList>
    </citation>
    <scope>NUCLEOTIDE SEQUENCE [LARGE SCALE GENOMIC DNA]</scope>
    <source>
        <strain evidence="13 14">FF011L</strain>
    </source>
</reference>
<dbReference type="EMBL" id="CP036262">
    <property type="protein sequence ID" value="QDS95540.1"/>
    <property type="molecule type" value="Genomic_DNA"/>
</dbReference>
<dbReference type="Gene3D" id="3.10.340.11">
    <property type="entry name" value="Methenyltetrahydromethanopterin Cyclohydrolase, Chain A, domain 1"/>
    <property type="match status" value="1"/>
</dbReference>
<comment type="similarity">
    <text evidence="4 12">Belongs to the MCH family.</text>
</comment>
<evidence type="ECO:0000256" key="5">
    <source>
        <dbReference type="ARBA" id="ARBA00012765"/>
    </source>
</evidence>
<keyword evidence="9 12" id="KW-0378">Hydrolase</keyword>
<evidence type="ECO:0000256" key="4">
    <source>
        <dbReference type="ARBA" id="ARBA00006902"/>
    </source>
</evidence>
<dbReference type="NCBIfam" id="TIGR03120">
    <property type="entry name" value="one_C_mch"/>
    <property type="match status" value="1"/>
</dbReference>
<dbReference type="AlphaFoldDB" id="A0A517ML22"/>
<keyword evidence="14" id="KW-1185">Reference proteome</keyword>
<evidence type="ECO:0000256" key="7">
    <source>
        <dbReference type="ARBA" id="ARBA00022490"/>
    </source>
</evidence>
<dbReference type="OrthoDB" id="241529at2"/>
<comment type="subcellular location">
    <subcellularLocation>
        <location evidence="2 12">Cytoplasm</location>
    </subcellularLocation>
</comment>
<dbReference type="Proteomes" id="UP000320672">
    <property type="component" value="Chromosome"/>
</dbReference>
<comment type="function">
    <text evidence="1 12">Catalyzes the hydrolysis of methenyl-H(4)MPT(+) to 5-formyl-H(4)MPT.</text>
</comment>
<dbReference type="KEGG" id="rml:FF011L_43370"/>
<dbReference type="GO" id="GO:0018759">
    <property type="term" value="F:methenyltetrahydromethanopterin cyclohydrolase activity"/>
    <property type="evidence" value="ECO:0007669"/>
    <property type="project" value="UniProtKB-UniRule"/>
</dbReference>
<evidence type="ECO:0000256" key="9">
    <source>
        <dbReference type="ARBA" id="ARBA00022801"/>
    </source>
</evidence>
<evidence type="ECO:0000256" key="8">
    <source>
        <dbReference type="ARBA" id="ARBA00022563"/>
    </source>
</evidence>
<evidence type="ECO:0000256" key="6">
    <source>
        <dbReference type="ARBA" id="ARBA00020597"/>
    </source>
</evidence>